<evidence type="ECO:0000256" key="1">
    <source>
        <dbReference type="ARBA" id="ARBA00022614"/>
    </source>
</evidence>
<dbReference type="InterPro" id="IPR003591">
    <property type="entry name" value="Leu-rich_rpt_typical-subtyp"/>
</dbReference>
<feature type="repeat" description="ANK" evidence="3">
    <location>
        <begin position="88"/>
        <end position="120"/>
    </location>
</feature>
<sequence>MTGRPIDLSRLQDLVLAYFRPEHPARRISREQFYTESLRLAGGRDTQSAMAGSINANRLVHFWCRRGDIGHLTELVGMRGVDLELETEEGSPLCIAARHGHVEAVDLLLKAGVHLPEMPSTQADCRCSPWFECCSAGSAPVFNLLLAARQSCAAPPLSALNLLLEAAVNSAENGSGGSGLAIAKTLLDLGASAETSGPTTAALRAGNGELLATLLAGGAACDPREAAHAESRDRTLRNALARLMQRHTARRETGAGEAALPSDVARLCGVKLAWLSPAHLPNPEAISELTLVDCGLTCLPAALLHGLPRLRALDVSRNRIARLEEATRGASPSKSLYKLDLSHNCLTELPHHVFAIESLRELNVAQNQLGQTAWNAAPWSCRQLEILNLANNGIASLPAQLSHVCGRLVRLFASGNRLTSFPCWACPLEFLDLTDNKISNVPGHLSTLWQNSLRELRLSGNCLASEKSLVMMVTVKTLSRLSLARNQLTTLPPTHLWRCDLLFELDLANNQLEERFHDANGSRFLPLPLFRRNLVYDYELKIPKLTGLHRLILGGNRLHRVPPSVCQLAMLETLDISGNSRIRQIPVELAQCRQLMRLVCDPGQLQEPLRQFVQKSFVSTIPLLNHLRLQLYRTSPYYHLKLVVAGNGPKDREWLMARLGFSHSCADSARSLYLADSAAGDSAGGGERSHWSLDRVVQQNYIRNAEAPLRRNLRDTLLQPPARIFHLQMTRRDLVDAHRRVAPRRGSRDLRAAKLAPEDFPLSLHLHAWVLHSGSSAKPAARRGVLGGRARVQVAVRAGPDARLPTVVEFLTLAEKPDDQAIARLRWTVLKWSLEVPCPDDVKRGRVIGRQLPMFFINAMELVVQRFEAIQGCHSAQRYVPLITEDEMLELLKEAAKNCEVPSQAFEKAIDFMHELGLLLHIRGDFNPSLFCPDAEWFLFVLQSVV</sequence>
<dbReference type="Gene3D" id="1.25.40.20">
    <property type="entry name" value="Ankyrin repeat-containing domain"/>
    <property type="match status" value="1"/>
</dbReference>
<dbReference type="SMART" id="SM00364">
    <property type="entry name" value="LRR_BAC"/>
    <property type="match status" value="5"/>
</dbReference>
<proteinExistence type="predicted"/>
<keyword evidence="1" id="KW-0433">Leucine-rich repeat</keyword>
<name>A0A1I8IQE9_9PLAT</name>
<dbReference type="PROSITE" id="PS50088">
    <property type="entry name" value="ANK_REPEAT"/>
    <property type="match status" value="1"/>
</dbReference>
<evidence type="ECO:0000256" key="2">
    <source>
        <dbReference type="ARBA" id="ARBA00022737"/>
    </source>
</evidence>
<dbReference type="InterPro" id="IPR001611">
    <property type="entry name" value="Leu-rich_rpt"/>
</dbReference>
<dbReference type="PROSITE" id="PS50297">
    <property type="entry name" value="ANK_REP_REGION"/>
    <property type="match status" value="1"/>
</dbReference>
<dbReference type="InterPro" id="IPR032675">
    <property type="entry name" value="LRR_dom_sf"/>
</dbReference>
<dbReference type="SMART" id="SM00369">
    <property type="entry name" value="LRR_TYP"/>
    <property type="match status" value="6"/>
</dbReference>
<keyword evidence="3" id="KW-0040">ANK repeat</keyword>
<dbReference type="InterPro" id="IPR036770">
    <property type="entry name" value="Ankyrin_rpt-contain_sf"/>
</dbReference>
<keyword evidence="4" id="KW-1185">Reference proteome</keyword>
<dbReference type="AlphaFoldDB" id="A0A1I8IQE9"/>
<dbReference type="SUPFAM" id="SSF48403">
    <property type="entry name" value="Ankyrin repeat"/>
    <property type="match status" value="1"/>
</dbReference>
<dbReference type="WBParaSite" id="maker-uti_cns_0015016-snap-gene-0.2-mRNA-1">
    <property type="protein sequence ID" value="maker-uti_cns_0015016-snap-gene-0.2-mRNA-1"/>
    <property type="gene ID" value="maker-uti_cns_0015016-snap-gene-0.2"/>
</dbReference>
<dbReference type="PANTHER" id="PTHR48051:SF49">
    <property type="entry name" value="LEUCINE-RICH REPEAT AND DEATH DOMAIN-CONTAINING PROTEIN 1"/>
    <property type="match status" value="1"/>
</dbReference>
<accession>A0A1I8IQE9</accession>
<dbReference type="PROSITE" id="PS51450">
    <property type="entry name" value="LRR"/>
    <property type="match status" value="3"/>
</dbReference>
<reference evidence="5" key="1">
    <citation type="submission" date="2016-11" db="UniProtKB">
        <authorList>
            <consortium name="WormBaseParasite"/>
        </authorList>
    </citation>
    <scope>IDENTIFICATION</scope>
</reference>
<protein>
    <submittedName>
        <fullName evidence="5">ANK_REP_REGION domain-containing protein</fullName>
    </submittedName>
</protein>
<evidence type="ECO:0000256" key="3">
    <source>
        <dbReference type="PROSITE-ProRule" id="PRU00023"/>
    </source>
</evidence>
<evidence type="ECO:0000313" key="5">
    <source>
        <dbReference type="WBParaSite" id="maker-uti_cns_0015016-snap-gene-0.2-mRNA-1"/>
    </source>
</evidence>
<dbReference type="Proteomes" id="UP000095280">
    <property type="component" value="Unplaced"/>
</dbReference>
<organism evidence="4 5">
    <name type="scientific">Macrostomum lignano</name>
    <dbReference type="NCBI Taxonomy" id="282301"/>
    <lineage>
        <taxon>Eukaryota</taxon>
        <taxon>Metazoa</taxon>
        <taxon>Spiralia</taxon>
        <taxon>Lophotrochozoa</taxon>
        <taxon>Platyhelminthes</taxon>
        <taxon>Rhabditophora</taxon>
        <taxon>Macrostomorpha</taxon>
        <taxon>Macrostomida</taxon>
        <taxon>Macrostomidae</taxon>
        <taxon>Macrostomum</taxon>
    </lineage>
</organism>
<dbReference type="PANTHER" id="PTHR48051">
    <property type="match status" value="1"/>
</dbReference>
<evidence type="ECO:0000313" key="4">
    <source>
        <dbReference type="Proteomes" id="UP000095280"/>
    </source>
</evidence>
<dbReference type="Gene3D" id="3.80.10.10">
    <property type="entry name" value="Ribonuclease Inhibitor"/>
    <property type="match status" value="3"/>
</dbReference>
<dbReference type="SUPFAM" id="SSF52047">
    <property type="entry name" value="RNI-like"/>
    <property type="match status" value="1"/>
</dbReference>
<dbReference type="InterPro" id="IPR050216">
    <property type="entry name" value="LRR_domain-containing"/>
</dbReference>
<keyword evidence="2" id="KW-0677">Repeat</keyword>
<dbReference type="InterPro" id="IPR002110">
    <property type="entry name" value="Ankyrin_rpt"/>
</dbReference>
<dbReference type="GO" id="GO:0005737">
    <property type="term" value="C:cytoplasm"/>
    <property type="evidence" value="ECO:0007669"/>
    <property type="project" value="TreeGrafter"/>
</dbReference>